<feature type="transmembrane region" description="Helical" evidence="17">
    <location>
        <begin position="147"/>
        <end position="180"/>
    </location>
</feature>
<keyword evidence="8 17" id="KW-0472">Membrane</keyword>
<dbReference type="RefSeq" id="WP_031543328.1">
    <property type="nucleotide sequence ID" value="NZ_JANSWH010000099.1"/>
</dbReference>
<evidence type="ECO:0000313" key="19">
    <source>
        <dbReference type="Proteomes" id="UP000224563"/>
    </source>
</evidence>
<dbReference type="Proteomes" id="UP000224563">
    <property type="component" value="Unassembled WGS sequence"/>
</dbReference>
<dbReference type="GO" id="GO:0015648">
    <property type="term" value="F:lipid-linked peptidoglycan transporter activity"/>
    <property type="evidence" value="ECO:0007669"/>
    <property type="project" value="TreeGrafter"/>
</dbReference>
<evidence type="ECO:0000256" key="12">
    <source>
        <dbReference type="ARBA" id="ARBA00041185"/>
    </source>
</evidence>
<comment type="function">
    <text evidence="16">Peptidoglycan polymerase that is essential for cell division.</text>
</comment>
<evidence type="ECO:0000256" key="15">
    <source>
        <dbReference type="ARBA" id="ARBA00049902"/>
    </source>
</evidence>
<evidence type="ECO:0000256" key="11">
    <source>
        <dbReference type="ARBA" id="ARBA00038053"/>
    </source>
</evidence>
<dbReference type="Pfam" id="PF01098">
    <property type="entry name" value="FTSW_RODA_SPOVE"/>
    <property type="match status" value="1"/>
</dbReference>
<evidence type="ECO:0000256" key="10">
    <source>
        <dbReference type="ARBA" id="ARBA00033270"/>
    </source>
</evidence>
<evidence type="ECO:0000256" key="14">
    <source>
        <dbReference type="ARBA" id="ARBA00044770"/>
    </source>
</evidence>
<evidence type="ECO:0000256" key="5">
    <source>
        <dbReference type="ARBA" id="ARBA00022960"/>
    </source>
</evidence>
<feature type="transmembrane region" description="Helical" evidence="17">
    <location>
        <begin position="186"/>
        <end position="205"/>
    </location>
</feature>
<organism evidence="18 19">
    <name type="scientific">Agathobacter ruminis</name>
    <dbReference type="NCBI Taxonomy" id="1712665"/>
    <lineage>
        <taxon>Bacteria</taxon>
        <taxon>Bacillati</taxon>
        <taxon>Bacillota</taxon>
        <taxon>Clostridia</taxon>
        <taxon>Lachnospirales</taxon>
        <taxon>Lachnospiraceae</taxon>
        <taxon>Agathobacter</taxon>
    </lineage>
</organism>
<keyword evidence="6" id="KW-0573">Peptidoglycan synthesis</keyword>
<dbReference type="EC" id="2.4.99.28" evidence="14"/>
<evidence type="ECO:0000256" key="3">
    <source>
        <dbReference type="ARBA" id="ARBA00022679"/>
    </source>
</evidence>
<feature type="transmembrane region" description="Helical" evidence="17">
    <location>
        <begin position="263"/>
        <end position="289"/>
    </location>
</feature>
<evidence type="ECO:0000256" key="7">
    <source>
        <dbReference type="ARBA" id="ARBA00022989"/>
    </source>
</evidence>
<dbReference type="PANTHER" id="PTHR30474">
    <property type="entry name" value="CELL CYCLE PROTEIN"/>
    <property type="match status" value="1"/>
</dbReference>
<keyword evidence="7 17" id="KW-1133">Transmembrane helix</keyword>
<evidence type="ECO:0000256" key="9">
    <source>
        <dbReference type="ARBA" id="ARBA00032370"/>
    </source>
</evidence>
<sequence>MESKRRFYFDYSLLFILIFLIFFGLVMLYSSSSYLSANKFGDSGHYLKLQIRNLLFGLVAMAFLTFVDYRIWKRWGTALYVLAMLLCLAVYIPGLGRASHGSARWLYLGPISFQPSEVAKVASIFFLAMFIEHAPHAMYSVRNIFKVIIVMFPLVGVVAYMNLSTAIILFGICACMIFVASPKYKPFGVLVISAIMVGAIFVSIAGYRMARIQTWLHPENASGDDVYQTLQGLYAIGSGGLFGKGLGQSMQKLGNVPESQNDFIFTIICEELGLFGAICTILLYALILWRMMVIANNAADLYGSLLVVGIMAHLAIQVILNIAVVTNSIPNTGITLPFISYGGTSVSILMAEMGVVLGVSRQIRLDNIR</sequence>
<feature type="transmembrane region" description="Helical" evidence="17">
    <location>
        <begin position="7"/>
        <end position="29"/>
    </location>
</feature>
<evidence type="ECO:0000313" key="18">
    <source>
        <dbReference type="EMBL" id="PHU37747.1"/>
    </source>
</evidence>
<keyword evidence="2" id="KW-0328">Glycosyltransferase</keyword>
<comment type="similarity">
    <text evidence="11">Belongs to the SEDS family. FtsW subfamily.</text>
</comment>
<proteinExistence type="inferred from homology"/>
<evidence type="ECO:0000256" key="13">
    <source>
        <dbReference type="ARBA" id="ARBA00041418"/>
    </source>
</evidence>
<dbReference type="GO" id="GO:0005886">
    <property type="term" value="C:plasma membrane"/>
    <property type="evidence" value="ECO:0007669"/>
    <property type="project" value="TreeGrafter"/>
</dbReference>
<comment type="catalytic activity">
    <reaction evidence="15">
        <text>[GlcNAc-(1-&gt;4)-Mur2Ac(oyl-L-Ala-gamma-D-Glu-L-Lys-D-Ala-D-Ala)](n)-di-trans,octa-cis-undecaprenyl diphosphate + beta-D-GlcNAc-(1-&gt;4)-Mur2Ac(oyl-L-Ala-gamma-D-Glu-L-Lys-D-Ala-D-Ala)-di-trans,octa-cis-undecaprenyl diphosphate = [GlcNAc-(1-&gt;4)-Mur2Ac(oyl-L-Ala-gamma-D-Glu-L-Lys-D-Ala-D-Ala)](n+1)-di-trans,octa-cis-undecaprenyl diphosphate + di-trans,octa-cis-undecaprenyl diphosphate + H(+)</text>
        <dbReference type="Rhea" id="RHEA:23708"/>
        <dbReference type="Rhea" id="RHEA-COMP:9602"/>
        <dbReference type="Rhea" id="RHEA-COMP:9603"/>
        <dbReference type="ChEBI" id="CHEBI:15378"/>
        <dbReference type="ChEBI" id="CHEBI:58405"/>
        <dbReference type="ChEBI" id="CHEBI:60033"/>
        <dbReference type="ChEBI" id="CHEBI:78435"/>
        <dbReference type="EC" id="2.4.99.28"/>
    </reaction>
</comment>
<keyword evidence="4 17" id="KW-0812">Transmembrane</keyword>
<dbReference type="PANTHER" id="PTHR30474:SF2">
    <property type="entry name" value="PEPTIDOGLYCAN GLYCOSYLTRANSFERASE FTSW-RELATED"/>
    <property type="match status" value="1"/>
</dbReference>
<dbReference type="EMBL" id="PDYG01000030">
    <property type="protein sequence ID" value="PHU37747.1"/>
    <property type="molecule type" value="Genomic_DNA"/>
</dbReference>
<evidence type="ECO:0000256" key="6">
    <source>
        <dbReference type="ARBA" id="ARBA00022984"/>
    </source>
</evidence>
<dbReference type="GO" id="GO:0051301">
    <property type="term" value="P:cell division"/>
    <property type="evidence" value="ECO:0007669"/>
    <property type="project" value="UniProtKB-KW"/>
</dbReference>
<comment type="caution">
    <text evidence="18">The sequence shown here is derived from an EMBL/GenBank/DDBJ whole genome shotgun (WGS) entry which is preliminary data.</text>
</comment>
<reference evidence="18 19" key="1">
    <citation type="submission" date="2017-10" db="EMBL/GenBank/DDBJ databases">
        <title>Resolving the taxonomy of Roseburia spp., Eubacterium rectale and Agathobacter spp. through phylogenomic analysis.</title>
        <authorList>
            <person name="Sheridan P.O."/>
            <person name="Walker A.W."/>
            <person name="Duncan S.H."/>
            <person name="Scott K.P."/>
            <person name="Toole P.W.O."/>
            <person name="Luis P."/>
            <person name="Flint H.J."/>
        </authorList>
    </citation>
    <scope>NUCLEOTIDE SEQUENCE [LARGE SCALE GENOMIC DNA]</scope>
    <source>
        <strain evidence="18 19">JK623</strain>
    </source>
</reference>
<dbReference type="GO" id="GO:0032153">
    <property type="term" value="C:cell division site"/>
    <property type="evidence" value="ECO:0007669"/>
    <property type="project" value="TreeGrafter"/>
</dbReference>
<evidence type="ECO:0000256" key="4">
    <source>
        <dbReference type="ARBA" id="ARBA00022692"/>
    </source>
</evidence>
<evidence type="ECO:0000256" key="2">
    <source>
        <dbReference type="ARBA" id="ARBA00022676"/>
    </source>
</evidence>
<feature type="transmembrane region" description="Helical" evidence="17">
    <location>
        <begin position="338"/>
        <end position="359"/>
    </location>
</feature>
<accession>A0A2G3E397</accession>
<protein>
    <recommendedName>
        <fullName evidence="12">Probable peptidoglycan glycosyltransferase FtsW</fullName>
        <ecNumber evidence="14">2.4.99.28</ecNumber>
    </recommendedName>
    <alternativeName>
        <fullName evidence="13">Cell division protein FtsW</fullName>
    </alternativeName>
    <alternativeName>
        <fullName evidence="10">Cell wall polymerase</fullName>
    </alternativeName>
    <alternativeName>
        <fullName evidence="9">Peptidoglycan polymerase</fullName>
    </alternativeName>
</protein>
<evidence type="ECO:0000256" key="16">
    <source>
        <dbReference type="ARBA" id="ARBA00049966"/>
    </source>
</evidence>
<keyword evidence="5" id="KW-0133">Cell shape</keyword>
<keyword evidence="19" id="KW-1185">Reference proteome</keyword>
<dbReference type="InterPro" id="IPR001182">
    <property type="entry name" value="FtsW/RodA"/>
</dbReference>
<evidence type="ECO:0000256" key="8">
    <source>
        <dbReference type="ARBA" id="ARBA00023136"/>
    </source>
</evidence>
<name>A0A2G3E397_9FIRM</name>
<keyword evidence="18" id="KW-0132">Cell division</keyword>
<gene>
    <name evidence="18" type="ORF">CSX02_05985</name>
</gene>
<feature type="transmembrane region" description="Helical" evidence="17">
    <location>
        <begin position="301"/>
        <end position="326"/>
    </location>
</feature>
<dbReference type="GO" id="GO:0009252">
    <property type="term" value="P:peptidoglycan biosynthetic process"/>
    <property type="evidence" value="ECO:0007669"/>
    <property type="project" value="UniProtKB-KW"/>
</dbReference>
<dbReference type="GO" id="GO:0008360">
    <property type="term" value="P:regulation of cell shape"/>
    <property type="evidence" value="ECO:0007669"/>
    <property type="project" value="UniProtKB-KW"/>
</dbReference>
<comment type="subcellular location">
    <subcellularLocation>
        <location evidence="1">Membrane</location>
        <topology evidence="1">Multi-pass membrane protein</topology>
    </subcellularLocation>
</comment>
<reference evidence="18 19" key="2">
    <citation type="submission" date="2017-10" db="EMBL/GenBank/DDBJ databases">
        <authorList>
            <person name="Banno H."/>
            <person name="Chua N.-H."/>
        </authorList>
    </citation>
    <scope>NUCLEOTIDE SEQUENCE [LARGE SCALE GENOMIC DNA]</scope>
    <source>
        <strain evidence="18 19">JK623</strain>
    </source>
</reference>
<keyword evidence="3" id="KW-0808">Transferase</keyword>
<feature type="transmembrane region" description="Helical" evidence="17">
    <location>
        <begin position="79"/>
        <end position="98"/>
    </location>
</feature>
<evidence type="ECO:0000256" key="1">
    <source>
        <dbReference type="ARBA" id="ARBA00004141"/>
    </source>
</evidence>
<keyword evidence="18" id="KW-0131">Cell cycle</keyword>
<evidence type="ECO:0000256" key="17">
    <source>
        <dbReference type="SAM" id="Phobius"/>
    </source>
</evidence>
<dbReference type="GO" id="GO:0008955">
    <property type="term" value="F:peptidoglycan glycosyltransferase activity"/>
    <property type="evidence" value="ECO:0007669"/>
    <property type="project" value="UniProtKB-EC"/>
</dbReference>
<feature type="transmembrane region" description="Helical" evidence="17">
    <location>
        <begin position="49"/>
        <end position="67"/>
    </location>
</feature>
<dbReference type="AlphaFoldDB" id="A0A2G3E397"/>